<dbReference type="PROSITE" id="PS00101">
    <property type="entry name" value="HEXAPEP_TRANSFERASES"/>
    <property type="match status" value="1"/>
</dbReference>
<keyword evidence="2" id="KW-0808">Transferase</keyword>
<accession>Q4SBX9</accession>
<dbReference type="GO" id="GO:0016740">
    <property type="term" value="F:transferase activity"/>
    <property type="evidence" value="ECO:0007669"/>
    <property type="project" value="UniProtKB-KW"/>
</dbReference>
<proteinExistence type="inferred from homology"/>
<feature type="compositionally biased region" description="Polar residues" evidence="3">
    <location>
        <begin position="306"/>
        <end position="325"/>
    </location>
</feature>
<feature type="compositionally biased region" description="Basic and acidic residues" evidence="3">
    <location>
        <begin position="294"/>
        <end position="303"/>
    </location>
</feature>
<dbReference type="SUPFAM" id="SSF51161">
    <property type="entry name" value="Trimeric LpxA-like enzymes"/>
    <property type="match status" value="1"/>
</dbReference>
<dbReference type="Pfam" id="PF25087">
    <property type="entry name" value="GMPPB_C"/>
    <property type="match status" value="1"/>
</dbReference>
<organism evidence="6">
    <name type="scientific">Tetraodon nigroviridis</name>
    <name type="common">Spotted green pufferfish</name>
    <name type="synonym">Chelonodon nigroviridis</name>
    <dbReference type="NCBI Taxonomy" id="99883"/>
    <lineage>
        <taxon>Eukaryota</taxon>
        <taxon>Metazoa</taxon>
        <taxon>Chordata</taxon>
        <taxon>Craniata</taxon>
        <taxon>Vertebrata</taxon>
        <taxon>Euteleostomi</taxon>
        <taxon>Actinopterygii</taxon>
        <taxon>Neopterygii</taxon>
        <taxon>Teleostei</taxon>
        <taxon>Neoteleostei</taxon>
        <taxon>Acanthomorphata</taxon>
        <taxon>Eupercaria</taxon>
        <taxon>Tetraodontiformes</taxon>
        <taxon>Tetradontoidea</taxon>
        <taxon>Tetraodontidae</taxon>
        <taxon>Tetraodon</taxon>
    </lineage>
</organism>
<dbReference type="Gene3D" id="2.160.10.10">
    <property type="entry name" value="Hexapeptide repeat proteins"/>
    <property type="match status" value="1"/>
</dbReference>
<dbReference type="OrthoDB" id="285674at2759"/>
<comment type="similarity">
    <text evidence="1">Belongs to the transferase hexapeptide repeat family.</text>
</comment>
<dbReference type="SUPFAM" id="SSF53448">
    <property type="entry name" value="Nucleotide-diphospho-sugar transferases"/>
    <property type="match status" value="2"/>
</dbReference>
<dbReference type="AlphaFoldDB" id="Q4SBX9"/>
<dbReference type="Pfam" id="PF00483">
    <property type="entry name" value="NTP_transferase"/>
    <property type="match status" value="1"/>
</dbReference>
<dbReference type="KEGG" id="tng:GSTEN00020764G001"/>
<name>Q4SBX9_TETNG</name>
<evidence type="ECO:0000259" key="4">
    <source>
        <dbReference type="Pfam" id="PF00483"/>
    </source>
</evidence>
<dbReference type="InterPro" id="IPR011004">
    <property type="entry name" value="Trimer_LpxA-like_sf"/>
</dbReference>
<feature type="domain" description="Nucleotidyl transferase" evidence="4">
    <location>
        <begin position="3"/>
        <end position="143"/>
    </location>
</feature>
<feature type="domain" description="Mannose-1-phosphate guanyltransferase C-terminal" evidence="5">
    <location>
        <begin position="393"/>
        <end position="527"/>
    </location>
</feature>
<dbReference type="EMBL" id="CAAE01014661">
    <property type="protein sequence ID" value="CAG01853.1"/>
    <property type="molecule type" value="Genomic_DNA"/>
</dbReference>
<sequence length="528" mass="58604">MLKAVILIGGPQKGTRFRPLSFEVPKPLFPVAGVPMLQHHIQACVKLPNMKEILLVGFYQPNEELNRFLLSAQQEFKIPIRYLQEYSALGTGGGIYHFRDQIVAGGPEAFFVMNADVCSAFPLADMLRFQKEHGEPSGFVILGTTVRLFLFTGGISWILQGFEIGFGFIFYECCRGPGNSSHFVFSVQQNPVHELWLHRGKRGHTRGKEPLIKGHQLAACFSSITSSSSSSFLKVLHYVEKPSTFVSDIINCGVYLFTPDIFQHIGAVFQKNQQDMLLQASEVKMLLSLKERSPATAGTERRPSGWSRTFSQPWQDRENSTSIKPSASGARLNLRALPFMPVGCISTSITPATRKDWPQMRREARKYAVSDINLMQLHFFFFFPLFKVCLSLGNVYIHPTANIDPTAVLGPNVSIGTGVTIGAGVRVRESIILHGATLQDHSCVLNSIVGWDSTIGKWARVEGTPSDPNPNDPYAKIDSETLFRDGKLTPSITILGCNVNIPSEVVILNSIVLPHKDLNRGFKNQIIL</sequence>
<reference evidence="6" key="2">
    <citation type="submission" date="2004-02" db="EMBL/GenBank/DDBJ databases">
        <authorList>
            <consortium name="Genoscope"/>
            <consortium name="Whitehead Institute Centre for Genome Research"/>
        </authorList>
    </citation>
    <scope>NUCLEOTIDE SEQUENCE</scope>
</reference>
<dbReference type="InterPro" id="IPR018357">
    <property type="entry name" value="Hexapep_transf_CS"/>
</dbReference>
<evidence type="ECO:0000313" key="6">
    <source>
        <dbReference type="EMBL" id="CAG01853.1"/>
    </source>
</evidence>
<dbReference type="InterPro" id="IPR050486">
    <property type="entry name" value="Mannose-1P_guanyltransferase"/>
</dbReference>
<dbReference type="Gene3D" id="3.90.550.10">
    <property type="entry name" value="Spore Coat Polysaccharide Biosynthesis Protein SpsA, Chain A"/>
    <property type="match status" value="2"/>
</dbReference>
<dbReference type="InterPro" id="IPR056729">
    <property type="entry name" value="GMPPB_C"/>
</dbReference>
<dbReference type="InterPro" id="IPR005835">
    <property type="entry name" value="NTP_transferase_dom"/>
</dbReference>
<dbReference type="InterPro" id="IPR029044">
    <property type="entry name" value="Nucleotide-diphossugar_trans"/>
</dbReference>
<evidence type="ECO:0000256" key="2">
    <source>
        <dbReference type="ARBA" id="ARBA00022679"/>
    </source>
</evidence>
<evidence type="ECO:0000259" key="5">
    <source>
        <dbReference type="Pfam" id="PF25087"/>
    </source>
</evidence>
<reference evidence="6" key="1">
    <citation type="journal article" date="2004" name="Nature">
        <title>Genome duplication in the teleost fish Tetraodon nigroviridis reveals the early vertebrate proto-karyotype.</title>
        <authorList>
            <person name="Jaillon O."/>
            <person name="Aury J.-M."/>
            <person name="Brunet F."/>
            <person name="Petit J.-L."/>
            <person name="Stange-Thomann N."/>
            <person name="Mauceli E."/>
            <person name="Bouneau L."/>
            <person name="Fischer C."/>
            <person name="Ozouf-Costaz C."/>
            <person name="Bernot A."/>
            <person name="Nicaud S."/>
            <person name="Jaffe D."/>
            <person name="Fisher S."/>
            <person name="Lutfalla G."/>
            <person name="Dossat C."/>
            <person name="Segurens B."/>
            <person name="Dasilva C."/>
            <person name="Salanoubat M."/>
            <person name="Levy M."/>
            <person name="Boudet N."/>
            <person name="Castellano S."/>
            <person name="Anthouard V."/>
            <person name="Jubin C."/>
            <person name="Castelli V."/>
            <person name="Katinka M."/>
            <person name="Vacherie B."/>
            <person name="Biemont C."/>
            <person name="Skalli Z."/>
            <person name="Cattolico L."/>
            <person name="Poulain J."/>
            <person name="De Berardinis V."/>
            <person name="Cruaud C."/>
            <person name="Duprat S."/>
            <person name="Brottier P."/>
            <person name="Coutanceau J.-P."/>
            <person name="Gouzy J."/>
            <person name="Parra G."/>
            <person name="Lardier G."/>
            <person name="Chapple C."/>
            <person name="McKernan K.J."/>
            <person name="McEwan P."/>
            <person name="Bosak S."/>
            <person name="Kellis M."/>
            <person name="Volff J.-N."/>
            <person name="Guigo R."/>
            <person name="Zody M.C."/>
            <person name="Mesirov J."/>
            <person name="Lindblad-Toh K."/>
            <person name="Birren B."/>
            <person name="Nusbaum C."/>
            <person name="Kahn D."/>
            <person name="Robinson-Rechavi M."/>
            <person name="Laudet V."/>
            <person name="Schachter V."/>
            <person name="Quetier F."/>
            <person name="Saurin W."/>
            <person name="Scarpelli C."/>
            <person name="Wincker P."/>
            <person name="Lander E.S."/>
            <person name="Weissenbach J."/>
            <person name="Roest Crollius H."/>
        </authorList>
    </citation>
    <scope>NUCLEOTIDE SEQUENCE [LARGE SCALE GENOMIC DNA]</scope>
</reference>
<gene>
    <name evidence="6" type="ORF">GSTENG00020764001</name>
</gene>
<evidence type="ECO:0000256" key="1">
    <source>
        <dbReference type="ARBA" id="ARBA00007274"/>
    </source>
</evidence>
<dbReference type="PANTHER" id="PTHR22572">
    <property type="entry name" value="SUGAR-1-PHOSPHATE GUANYL TRANSFERASE"/>
    <property type="match status" value="1"/>
</dbReference>
<evidence type="ECO:0000256" key="3">
    <source>
        <dbReference type="SAM" id="MobiDB-lite"/>
    </source>
</evidence>
<protein>
    <submittedName>
        <fullName evidence="6">Chromosome 2 SCAF14661, whole genome shotgun sequence</fullName>
    </submittedName>
</protein>
<feature type="region of interest" description="Disordered" evidence="3">
    <location>
        <begin position="294"/>
        <end position="325"/>
    </location>
</feature>